<organism evidence="2 3">
    <name type="scientific">Tenebrio molitor</name>
    <name type="common">Yellow mealworm beetle</name>
    <dbReference type="NCBI Taxonomy" id="7067"/>
    <lineage>
        <taxon>Eukaryota</taxon>
        <taxon>Metazoa</taxon>
        <taxon>Ecdysozoa</taxon>
        <taxon>Arthropoda</taxon>
        <taxon>Hexapoda</taxon>
        <taxon>Insecta</taxon>
        <taxon>Pterygota</taxon>
        <taxon>Neoptera</taxon>
        <taxon>Endopterygota</taxon>
        <taxon>Coleoptera</taxon>
        <taxon>Polyphaga</taxon>
        <taxon>Cucujiformia</taxon>
        <taxon>Tenebrionidae</taxon>
        <taxon>Tenebrio</taxon>
    </lineage>
</organism>
<evidence type="ECO:0000313" key="2">
    <source>
        <dbReference type="EMBL" id="KAH0818330.1"/>
    </source>
</evidence>
<dbReference type="Proteomes" id="UP000719412">
    <property type="component" value="Unassembled WGS sequence"/>
</dbReference>
<dbReference type="PANTHER" id="PTHR11257:SF12">
    <property type="entry name" value="EJACULATORY BULB-SPECIFIC PROTEIN 3-RELATED"/>
    <property type="match status" value="1"/>
</dbReference>
<dbReference type="InterPro" id="IPR005055">
    <property type="entry name" value="A10/PebIII"/>
</dbReference>
<dbReference type="Pfam" id="PF03392">
    <property type="entry name" value="OS-D"/>
    <property type="match status" value="2"/>
</dbReference>
<keyword evidence="1" id="KW-0732">Signal</keyword>
<gene>
    <name evidence="2" type="ORF">GEV33_004458</name>
</gene>
<accession>A0A8J6LEE8</accession>
<dbReference type="EMBL" id="JABDTM020017873">
    <property type="protein sequence ID" value="KAH0818330.1"/>
    <property type="molecule type" value="Genomic_DNA"/>
</dbReference>
<name>A0A8J6LEE8_TENMO</name>
<dbReference type="PANTHER" id="PTHR11257">
    <property type="entry name" value="CHEMOSENSORY PROTEIN-RELATED"/>
    <property type="match status" value="1"/>
</dbReference>
<evidence type="ECO:0000256" key="1">
    <source>
        <dbReference type="SAM" id="SignalP"/>
    </source>
</evidence>
<comment type="caution">
    <text evidence="2">The sequence shown here is derived from an EMBL/GenBank/DDBJ whole genome shotgun (WGS) entry which is preliminary data.</text>
</comment>
<reference evidence="2" key="1">
    <citation type="journal article" date="2020" name="J Insects Food Feed">
        <title>The yellow mealworm (Tenebrio molitor) genome: a resource for the emerging insects as food and feed industry.</title>
        <authorList>
            <person name="Eriksson T."/>
            <person name="Andere A."/>
            <person name="Kelstrup H."/>
            <person name="Emery V."/>
            <person name="Picard C."/>
        </authorList>
    </citation>
    <scope>NUCLEOTIDE SEQUENCE</scope>
    <source>
        <strain evidence="2">Stoneville</strain>
        <tissue evidence="2">Whole head</tissue>
    </source>
</reference>
<protein>
    <submittedName>
        <fullName evidence="2">Uncharacterized protein</fullName>
    </submittedName>
</protein>
<evidence type="ECO:0000313" key="3">
    <source>
        <dbReference type="Proteomes" id="UP000719412"/>
    </source>
</evidence>
<dbReference type="Gene3D" id="1.10.2080.10">
    <property type="entry name" value="Insect odorant-binding protein A10/Ejaculatory bulb-specific protein 3"/>
    <property type="match status" value="2"/>
</dbReference>
<dbReference type="InterPro" id="IPR036682">
    <property type="entry name" value="OS_D_A10/PebIII_sf"/>
</dbReference>
<reference evidence="2" key="2">
    <citation type="submission" date="2021-08" db="EMBL/GenBank/DDBJ databases">
        <authorList>
            <person name="Eriksson T."/>
        </authorList>
    </citation>
    <scope>NUCLEOTIDE SEQUENCE</scope>
    <source>
        <strain evidence="2">Stoneville</strain>
        <tissue evidence="2">Whole head</tissue>
    </source>
</reference>
<dbReference type="AlphaFoldDB" id="A0A8J6LEE8"/>
<dbReference type="SUPFAM" id="SSF100910">
    <property type="entry name" value="Chemosensory protein Csp2"/>
    <property type="match status" value="2"/>
</dbReference>
<keyword evidence="3" id="KW-1185">Reference proteome</keyword>
<sequence>MLRVLLPLFIFSLTSSVRGKDAAQKYTTKYDGVDLESVVKNERLLKSYVDCLLDKGRCTPDGLELKKNMPDAIETDCSKCSEKQKEGSDFIMEYLIDHKPEYWEALEVKYDPDGAYKRSWAVIVHKPVESKTLHRSVRAPQKYTSKYDNIDVERILHSKRLLLNYINCLLDKGSCSPDGRELKRVLPEALATDCAKCSPGQKKQAGKVLTFILLNYRKEWDQLIAKYDPEGNYRKQYEIDDDYDYSQLDDAAK</sequence>
<feature type="signal peptide" evidence="1">
    <location>
        <begin position="1"/>
        <end position="19"/>
    </location>
</feature>
<feature type="chain" id="PRO_5035288918" evidence="1">
    <location>
        <begin position="20"/>
        <end position="253"/>
    </location>
</feature>
<proteinExistence type="predicted"/>